<feature type="region of interest" description="Disordered" evidence="2">
    <location>
        <begin position="232"/>
        <end position="305"/>
    </location>
</feature>
<evidence type="ECO:0000256" key="2">
    <source>
        <dbReference type="SAM" id="MobiDB-lite"/>
    </source>
</evidence>
<proteinExistence type="predicted"/>
<dbReference type="STRING" id="1448308.A0A2T2NDB9"/>
<gene>
    <name evidence="3" type="ORF">BS50DRAFT_107466</name>
</gene>
<dbReference type="OrthoDB" id="5427204at2759"/>
<dbReference type="AlphaFoldDB" id="A0A2T2NDB9"/>
<dbReference type="Proteomes" id="UP000240883">
    <property type="component" value="Unassembled WGS sequence"/>
</dbReference>
<organism evidence="3 4">
    <name type="scientific">Corynespora cassiicola Philippines</name>
    <dbReference type="NCBI Taxonomy" id="1448308"/>
    <lineage>
        <taxon>Eukaryota</taxon>
        <taxon>Fungi</taxon>
        <taxon>Dikarya</taxon>
        <taxon>Ascomycota</taxon>
        <taxon>Pezizomycotina</taxon>
        <taxon>Dothideomycetes</taxon>
        <taxon>Pleosporomycetidae</taxon>
        <taxon>Pleosporales</taxon>
        <taxon>Corynesporascaceae</taxon>
        <taxon>Corynespora</taxon>
    </lineage>
</organism>
<protein>
    <submittedName>
        <fullName evidence="3">Uncharacterized protein</fullName>
    </submittedName>
</protein>
<feature type="region of interest" description="Disordered" evidence="2">
    <location>
        <begin position="1"/>
        <end position="61"/>
    </location>
</feature>
<feature type="coiled-coil region" evidence="1">
    <location>
        <begin position="551"/>
        <end position="581"/>
    </location>
</feature>
<feature type="coiled-coil region" evidence="1">
    <location>
        <begin position="386"/>
        <end position="501"/>
    </location>
</feature>
<sequence length="599" mass="66497">MDSWAARKRPWEEDTQLQTQNPRRDATTVAGEGPPLPQHAGHPSPDGQALSQRRLPPLYTPSCSASATSIVPGLLQLSPPPNDPDGLHTITKPRSQSLFNLFRSPKRQRFERGTEETRDYSSALDLDRSLPPIGIDTDQSRFATFTAPHATGEASCCPPSCEGQACSSSRSLMRSLASELASLHTNVKALTHKEDSLFLDQPDTNHCGTEKSLKWVLKLVQWTNIQLRDCTEETNTRSPHHSLFQPDQSPTMRRNQHHLEQREEQSPPSRQYSGHQHHHVFSAFPHPTHSAEDSRKPHYGGDMHSVANSPHHTVSSAGSVFMPPQSPMQAPQPMRSVMLPSPSSMNFPNVQNLPPISPPSAALQPSPQAVHLQDLQHQVSLKTLAFQTLQREYDSLLQKLERQRTKCATLEKKFEVSDVEINSLTDDKEKLSSQIVALEHQVEELQENRDEARRQLVANGAQYMRIMEMASRLQAQGAEDKRRWEAEKAGLEHRIKILEEAMVSGASTGSQEVEQSVGACSSSESPLEAHHLIPSASIPSAETVNVLRTEIGRLRSRTHTLEEALQTMKEESISIQQAAQKLVESGGRMEKAVQGAVNG</sequence>
<reference evidence="3 4" key="1">
    <citation type="journal article" date="2018" name="Front. Microbiol.">
        <title>Genome-Wide Analysis of Corynespora cassiicola Leaf Fall Disease Putative Effectors.</title>
        <authorList>
            <person name="Lopez D."/>
            <person name="Ribeiro S."/>
            <person name="Label P."/>
            <person name="Fumanal B."/>
            <person name="Venisse J.S."/>
            <person name="Kohler A."/>
            <person name="de Oliveira R.R."/>
            <person name="Labutti K."/>
            <person name="Lipzen A."/>
            <person name="Lail K."/>
            <person name="Bauer D."/>
            <person name="Ohm R.A."/>
            <person name="Barry K.W."/>
            <person name="Spatafora J."/>
            <person name="Grigoriev I.V."/>
            <person name="Martin F.M."/>
            <person name="Pujade-Renaud V."/>
        </authorList>
    </citation>
    <scope>NUCLEOTIDE SEQUENCE [LARGE SCALE GENOMIC DNA]</scope>
    <source>
        <strain evidence="3 4">Philippines</strain>
    </source>
</reference>
<feature type="compositionally biased region" description="Basic and acidic residues" evidence="2">
    <location>
        <begin position="289"/>
        <end position="301"/>
    </location>
</feature>
<keyword evidence="4" id="KW-1185">Reference proteome</keyword>
<keyword evidence="1" id="KW-0175">Coiled coil</keyword>
<accession>A0A2T2NDB9</accession>
<dbReference type="EMBL" id="KZ678140">
    <property type="protein sequence ID" value="PSN63226.1"/>
    <property type="molecule type" value="Genomic_DNA"/>
</dbReference>
<name>A0A2T2NDB9_CORCC</name>
<evidence type="ECO:0000256" key="1">
    <source>
        <dbReference type="SAM" id="Coils"/>
    </source>
</evidence>
<evidence type="ECO:0000313" key="3">
    <source>
        <dbReference type="EMBL" id="PSN63226.1"/>
    </source>
</evidence>
<evidence type="ECO:0000313" key="4">
    <source>
        <dbReference type="Proteomes" id="UP000240883"/>
    </source>
</evidence>
<dbReference type="Gene3D" id="1.20.58.60">
    <property type="match status" value="1"/>
</dbReference>